<dbReference type="AlphaFoldDB" id="A0A5J4VLS9"/>
<evidence type="ECO:0000256" key="3">
    <source>
        <dbReference type="ARBA" id="ARBA00022989"/>
    </source>
</evidence>
<feature type="transmembrane region" description="Helical" evidence="5">
    <location>
        <begin position="204"/>
        <end position="227"/>
    </location>
</feature>
<keyword evidence="4 5" id="KW-0472">Membrane</keyword>
<feature type="transmembrane region" description="Helical" evidence="5">
    <location>
        <begin position="319"/>
        <end position="343"/>
    </location>
</feature>
<feature type="transmembrane region" description="Helical" evidence="5">
    <location>
        <begin position="132"/>
        <end position="153"/>
    </location>
</feature>
<evidence type="ECO:0000256" key="4">
    <source>
        <dbReference type="ARBA" id="ARBA00023136"/>
    </source>
</evidence>
<keyword evidence="3 5" id="KW-1133">Transmembrane helix</keyword>
<organism evidence="7 8">
    <name type="scientific">Streblomastix strix</name>
    <dbReference type="NCBI Taxonomy" id="222440"/>
    <lineage>
        <taxon>Eukaryota</taxon>
        <taxon>Metamonada</taxon>
        <taxon>Preaxostyla</taxon>
        <taxon>Oxymonadida</taxon>
        <taxon>Streblomastigidae</taxon>
        <taxon>Streblomastix</taxon>
    </lineage>
</organism>
<feature type="transmembrane region" description="Helical" evidence="5">
    <location>
        <begin position="287"/>
        <end position="307"/>
    </location>
</feature>
<dbReference type="GO" id="GO:0015179">
    <property type="term" value="F:L-amino acid transmembrane transporter activity"/>
    <property type="evidence" value="ECO:0007669"/>
    <property type="project" value="TreeGrafter"/>
</dbReference>
<comment type="subcellular location">
    <subcellularLocation>
        <location evidence="1">Membrane</location>
        <topology evidence="1">Multi-pass membrane protein</topology>
    </subcellularLocation>
</comment>
<feature type="transmembrane region" description="Helical" evidence="5">
    <location>
        <begin position="108"/>
        <end position="125"/>
    </location>
</feature>
<feature type="transmembrane region" description="Helical" evidence="5">
    <location>
        <begin position="24"/>
        <end position="46"/>
    </location>
</feature>
<feature type="transmembrane region" description="Helical" evidence="5">
    <location>
        <begin position="173"/>
        <end position="192"/>
    </location>
</feature>
<dbReference type="GO" id="GO:0005774">
    <property type="term" value="C:vacuolar membrane"/>
    <property type="evidence" value="ECO:0007669"/>
    <property type="project" value="TreeGrafter"/>
</dbReference>
<accession>A0A5J4VLS9</accession>
<reference evidence="7 8" key="1">
    <citation type="submission" date="2019-03" db="EMBL/GenBank/DDBJ databases">
        <title>Single cell metagenomics reveals metabolic interactions within the superorganism composed of flagellate Streblomastix strix and complex community of Bacteroidetes bacteria on its surface.</title>
        <authorList>
            <person name="Treitli S.C."/>
            <person name="Kolisko M."/>
            <person name="Husnik F."/>
            <person name="Keeling P."/>
            <person name="Hampl V."/>
        </authorList>
    </citation>
    <scope>NUCLEOTIDE SEQUENCE [LARGE SCALE GENOMIC DNA]</scope>
    <source>
        <strain evidence="7">ST1C</strain>
    </source>
</reference>
<proteinExistence type="predicted"/>
<feature type="transmembrane region" description="Helical" evidence="5">
    <location>
        <begin position="74"/>
        <end position="96"/>
    </location>
</feature>
<dbReference type="OrthoDB" id="1684102at2759"/>
<evidence type="ECO:0000313" key="7">
    <source>
        <dbReference type="EMBL" id="KAA6383183.1"/>
    </source>
</evidence>
<gene>
    <name evidence="7" type="ORF">EZS28_021292</name>
</gene>
<dbReference type="PANTHER" id="PTHR22950">
    <property type="entry name" value="AMINO ACID TRANSPORTER"/>
    <property type="match status" value="1"/>
</dbReference>
<dbReference type="PANTHER" id="PTHR22950:SF349">
    <property type="entry name" value="AMINO ACID TRANSPORTER TRANSMEMBRANE DOMAIN-CONTAINING PROTEIN"/>
    <property type="match status" value="1"/>
</dbReference>
<evidence type="ECO:0000256" key="1">
    <source>
        <dbReference type="ARBA" id="ARBA00004141"/>
    </source>
</evidence>
<keyword evidence="2 5" id="KW-0812">Transmembrane</keyword>
<name>A0A5J4VLS9_9EUKA</name>
<dbReference type="Pfam" id="PF01490">
    <property type="entry name" value="Aa_trans"/>
    <property type="match status" value="1"/>
</dbReference>
<protein>
    <submittedName>
        <fullName evidence="7">Amino acid transporter ANTL-1 like</fullName>
    </submittedName>
</protein>
<evidence type="ECO:0000313" key="8">
    <source>
        <dbReference type="Proteomes" id="UP000324800"/>
    </source>
</evidence>
<feature type="transmembrane region" description="Helical" evidence="5">
    <location>
        <begin position="355"/>
        <end position="376"/>
    </location>
</feature>
<dbReference type="Proteomes" id="UP000324800">
    <property type="component" value="Unassembled WGS sequence"/>
</dbReference>
<evidence type="ECO:0000256" key="5">
    <source>
        <dbReference type="SAM" id="Phobius"/>
    </source>
</evidence>
<evidence type="ECO:0000256" key="2">
    <source>
        <dbReference type="ARBA" id="ARBA00022692"/>
    </source>
</evidence>
<dbReference type="EMBL" id="SNRW01006386">
    <property type="protein sequence ID" value="KAA6383183.1"/>
    <property type="molecule type" value="Genomic_DNA"/>
</dbReference>
<feature type="transmembrane region" description="Helical" evidence="5">
    <location>
        <begin position="249"/>
        <end position="267"/>
    </location>
</feature>
<sequence length="392" mass="43556">MNSIKSFVGSGILSLPYGFLNGGWALSIVSFPLICVVAGYCMMSLVDSKNLLQSFRIRTYADVGRAAFGHIGQLLIQISLIGYQCGCCCSYMIFVTESLNELIPKVKQIYFVPIMIALFLLLSFIRTLKFSAILSIIAIACLLVGIVMVTIIFGVEGKSSGTIAAFNWGTFSVFFGIVLYSFEGIGLVLPIYNQMKKPEHYKKSLVLTLCIVCFLCVTFGLTTYLILLDDTKENITKEIDDKYIFPKDIVISLLIVSIVVSFHILIYPVYEMIDLTSTFRKLKRKKFSLFMFISAFYRLIIIGLISIPSFTALKTHFAYVQGIVGATFGCCISFILPAAIHLRIGWYSISKYRKVADIAVLVFAIPASITVTVISIKKLVDVILHPPVTLLV</sequence>
<evidence type="ECO:0000259" key="6">
    <source>
        <dbReference type="Pfam" id="PF01490"/>
    </source>
</evidence>
<comment type="caution">
    <text evidence="7">The sequence shown here is derived from an EMBL/GenBank/DDBJ whole genome shotgun (WGS) entry which is preliminary data.</text>
</comment>
<dbReference type="InterPro" id="IPR013057">
    <property type="entry name" value="AA_transpt_TM"/>
</dbReference>
<feature type="domain" description="Amino acid transporter transmembrane" evidence="6">
    <location>
        <begin position="1"/>
        <end position="374"/>
    </location>
</feature>